<organism evidence="1 2">
    <name type="scientific">Racocetra persica</name>
    <dbReference type="NCBI Taxonomy" id="160502"/>
    <lineage>
        <taxon>Eukaryota</taxon>
        <taxon>Fungi</taxon>
        <taxon>Fungi incertae sedis</taxon>
        <taxon>Mucoromycota</taxon>
        <taxon>Glomeromycotina</taxon>
        <taxon>Glomeromycetes</taxon>
        <taxon>Diversisporales</taxon>
        <taxon>Gigasporaceae</taxon>
        <taxon>Racocetra</taxon>
    </lineage>
</organism>
<evidence type="ECO:0000313" key="2">
    <source>
        <dbReference type="Proteomes" id="UP000789920"/>
    </source>
</evidence>
<reference evidence="1" key="1">
    <citation type="submission" date="2021-06" db="EMBL/GenBank/DDBJ databases">
        <authorList>
            <person name="Kallberg Y."/>
            <person name="Tangrot J."/>
            <person name="Rosling A."/>
        </authorList>
    </citation>
    <scope>NUCLEOTIDE SEQUENCE</scope>
    <source>
        <strain evidence="1">MA461A</strain>
    </source>
</reference>
<evidence type="ECO:0000313" key="1">
    <source>
        <dbReference type="EMBL" id="CAG8698942.1"/>
    </source>
</evidence>
<protein>
    <submittedName>
        <fullName evidence="1">26738_t:CDS:1</fullName>
    </submittedName>
</protein>
<dbReference type="EMBL" id="CAJVQC010019168">
    <property type="protein sequence ID" value="CAG8698942.1"/>
    <property type="molecule type" value="Genomic_DNA"/>
</dbReference>
<dbReference type="Proteomes" id="UP000789920">
    <property type="component" value="Unassembled WGS sequence"/>
</dbReference>
<name>A0ACA9P9K8_9GLOM</name>
<keyword evidence="2" id="KW-1185">Reference proteome</keyword>
<accession>A0ACA9P9K8</accession>
<feature type="non-terminal residue" evidence="1">
    <location>
        <position position="1"/>
    </location>
</feature>
<sequence>IMETVEELSIRHKKESRDLEAQIIKLKKTVAKGDKKRQREVQAESSRLKTELHQRQQKEIQELRAKESIEETNNFGESTSKDNCNELSVDEEVDIVDQLYARLEATRIEEEENKKPNTPAINGIANKQRKPNRHKLRKERKAAELAKEQNEAAEEAKNQINMNEVESNAITELIKPMGLVVEEVDYREMRHEAAMYMRQHPDDFLPFLSNAKDGEMYSLEQFQKYCDDLENTAVWGGELEIIAISRVYKVPIHIVQMNSPILKMSDDIFPDKDPIFLSYPFNNFKYSIEQTL</sequence>
<comment type="caution">
    <text evidence="1">The sequence shown here is derived from an EMBL/GenBank/DDBJ whole genome shotgun (WGS) entry which is preliminary data.</text>
</comment>
<gene>
    <name evidence="1" type="ORF">RPERSI_LOCUS9925</name>
</gene>
<proteinExistence type="predicted"/>